<feature type="transmembrane region" description="Helical" evidence="2">
    <location>
        <begin position="46"/>
        <end position="65"/>
    </location>
</feature>
<feature type="region of interest" description="Disordered" evidence="1">
    <location>
        <begin position="356"/>
        <end position="375"/>
    </location>
</feature>
<gene>
    <name evidence="3" type="ORF">BEK98_43820</name>
</gene>
<evidence type="ECO:0000256" key="1">
    <source>
        <dbReference type="SAM" id="MobiDB-lite"/>
    </source>
</evidence>
<evidence type="ECO:0000313" key="4">
    <source>
        <dbReference type="Proteomes" id="UP000215483"/>
    </source>
</evidence>
<feature type="transmembrane region" description="Helical" evidence="2">
    <location>
        <begin position="166"/>
        <end position="188"/>
    </location>
</feature>
<reference evidence="3 4" key="1">
    <citation type="submission" date="2016-07" db="EMBL/GenBank/DDBJ databases">
        <title>Draft genome of Streptomyces diastatochromogenes.</title>
        <authorList>
            <person name="Podduturi R."/>
            <person name="Lukassen M.B."/>
            <person name="Clausen N."/>
            <person name="Nielsen J.L."/>
            <person name="Jorgensen N.O."/>
        </authorList>
    </citation>
    <scope>NUCLEOTIDE SEQUENCE [LARGE SCALE GENOMIC DNA]</scope>
    <source>
        <strain evidence="3 4">DSM 40608</strain>
    </source>
</reference>
<feature type="compositionally biased region" description="Basic and acidic residues" evidence="1">
    <location>
        <begin position="365"/>
        <end position="375"/>
    </location>
</feature>
<dbReference type="Proteomes" id="UP000215483">
    <property type="component" value="Unassembled WGS sequence"/>
</dbReference>
<protein>
    <submittedName>
        <fullName evidence="3">Uncharacterized protein</fullName>
    </submittedName>
</protein>
<feature type="transmembrane region" description="Helical" evidence="2">
    <location>
        <begin position="107"/>
        <end position="125"/>
    </location>
</feature>
<keyword evidence="2" id="KW-0812">Transmembrane</keyword>
<feature type="transmembrane region" description="Helical" evidence="2">
    <location>
        <begin position="200"/>
        <end position="220"/>
    </location>
</feature>
<accession>A0A233RVN8</accession>
<comment type="caution">
    <text evidence="3">The sequence shown here is derived from an EMBL/GenBank/DDBJ whole genome shotgun (WGS) entry which is preliminary data.</text>
</comment>
<proteinExistence type="predicted"/>
<keyword evidence="4" id="KW-1185">Reference proteome</keyword>
<name>A0A233RVN8_STRDA</name>
<keyword evidence="2" id="KW-0472">Membrane</keyword>
<feature type="transmembrane region" description="Helical" evidence="2">
    <location>
        <begin position="226"/>
        <end position="246"/>
    </location>
</feature>
<dbReference type="EMBL" id="MCGQ01000072">
    <property type="protein sequence ID" value="OXY87461.1"/>
    <property type="molecule type" value="Genomic_DNA"/>
</dbReference>
<feature type="transmembrane region" description="Helical" evidence="2">
    <location>
        <begin position="308"/>
        <end position="330"/>
    </location>
</feature>
<feature type="region of interest" description="Disordered" evidence="1">
    <location>
        <begin position="562"/>
        <end position="599"/>
    </location>
</feature>
<feature type="transmembrane region" description="Helical" evidence="2">
    <location>
        <begin position="77"/>
        <end position="101"/>
    </location>
</feature>
<dbReference type="AlphaFoldDB" id="A0A233RVN8"/>
<organism evidence="3 4">
    <name type="scientific">Streptomyces diastatochromogenes</name>
    <dbReference type="NCBI Taxonomy" id="42236"/>
    <lineage>
        <taxon>Bacteria</taxon>
        <taxon>Bacillati</taxon>
        <taxon>Actinomycetota</taxon>
        <taxon>Actinomycetes</taxon>
        <taxon>Kitasatosporales</taxon>
        <taxon>Streptomycetaceae</taxon>
        <taxon>Streptomyces</taxon>
    </lineage>
</organism>
<evidence type="ECO:0000313" key="3">
    <source>
        <dbReference type="EMBL" id="OXY87461.1"/>
    </source>
</evidence>
<evidence type="ECO:0000256" key="2">
    <source>
        <dbReference type="SAM" id="Phobius"/>
    </source>
</evidence>
<feature type="compositionally biased region" description="Basic and acidic residues" evidence="1">
    <location>
        <begin position="562"/>
        <end position="576"/>
    </location>
</feature>
<feature type="transmembrane region" description="Helical" evidence="2">
    <location>
        <begin position="464"/>
        <end position="489"/>
    </location>
</feature>
<keyword evidence="2" id="KW-1133">Transmembrane helix</keyword>
<sequence length="860" mass="92984">MMPAMTGTPRGGTLFATNALLLVVAGGVVAVRLPVRDVPARGLPLLVGWLLFAGAAVWCAELAVARAGRTGTSDAKLRLATTGALATALAAELILITARLARDHDYGTAWASGGILLALFLGAIWRTAAISGKYSGYIPAETSACATFALAEVCVGWLTVRFAMEGPLWAAWCLGCAMVALAAAFWFLDSQFSSAWDTYDKVFGCIAVLGVAGVVAQFAVRDETASAWWVGGVGTLVLLYIGAMVFGDSMSFTFSWPWAEKGYSSTASLGVQFAGILVPLASLAWAAWGGNPSGRSSSGWGPGDDRLLGLSYLAGAGAILLAAQSAVLAWTGTAPPQRWLAALIGGVRRLAHADPERSMLPGSDSQHHAYDPHYEREWQREQQEWEEDWNRHIEHLRELMPNERKFLSALHKLAHPLPSAAVIAIYRDTALATGLAIDEMWPRIELVAPDQVKTEMRRRERGVLAWRIVVASAVCTAAVWLFIALAGLGGFRLESGSPALLVVGPLLVAAVAVTQARRLLVEVCAAKADAIDVLRYDMARRLHLELPETPSGMIRLASTLSGDRDSFQYPGRRPEEPSPSEYPGRRPPHSFAEDTGPLPGSRLDQLAVDVADQVRSGLRADVRQAIRGEHASLAEEEPARAMFTEADLAQLAQEISDSAAEPVSRQLKDHLTYLQQNFHEDVRAAIRSTLEESVTGPPLTNFVGYFAIELDRRMQSEERPPVRVDGGTIKAPVGRRVNLVVSVVRDQRAANLPPVVASHPGKDFFVFEPVRVEGGRDARTVSFDVMADSSTLTPLPQRQNLLVEDEKQTTFRFQTSEEEGSHEVWFQLYQAGHLVQVVALKIKAEAAPNATDSDEAEDGV</sequence>
<feature type="transmembrane region" description="Helical" evidence="2">
    <location>
        <begin position="267"/>
        <end position="288"/>
    </location>
</feature>